<proteinExistence type="inferred from homology"/>
<sequence>MIRRALVLLVRLYQRLVSPLLPPACRFYPSCSAYAVTALERHGAVRGSWLTLRRLCRCHPFHPGGVDPVPEMMTRKR</sequence>
<evidence type="ECO:0000256" key="1">
    <source>
        <dbReference type="HAMAP-Rule" id="MF_00386"/>
    </source>
</evidence>
<dbReference type="EMBL" id="AP025591">
    <property type="protein sequence ID" value="BDG03514.1"/>
    <property type="molecule type" value="Genomic_DNA"/>
</dbReference>
<protein>
    <recommendedName>
        <fullName evidence="1">Putative membrane protein insertion efficiency factor</fullName>
    </recommendedName>
</protein>
<dbReference type="Pfam" id="PF01809">
    <property type="entry name" value="YidD"/>
    <property type="match status" value="1"/>
</dbReference>
<gene>
    <name evidence="2" type="primary">ytjA</name>
    <name evidence="2" type="ORF">AMOR_25100</name>
</gene>
<keyword evidence="1" id="KW-0472">Membrane</keyword>
<comment type="similarity">
    <text evidence="1">Belongs to the UPF0161 family.</text>
</comment>
<keyword evidence="3" id="KW-1185">Reference proteome</keyword>
<accession>A0ABM7WVI9</accession>
<dbReference type="Proteomes" id="UP001162891">
    <property type="component" value="Chromosome"/>
</dbReference>
<evidence type="ECO:0000313" key="3">
    <source>
        <dbReference type="Proteomes" id="UP001162891"/>
    </source>
</evidence>
<dbReference type="SMART" id="SM01234">
    <property type="entry name" value="Haemolytic"/>
    <property type="match status" value="1"/>
</dbReference>
<dbReference type="NCBIfam" id="TIGR00278">
    <property type="entry name" value="membrane protein insertion efficiency factor YidD"/>
    <property type="match status" value="1"/>
</dbReference>
<dbReference type="PANTHER" id="PTHR33383:SF1">
    <property type="entry name" value="MEMBRANE PROTEIN INSERTION EFFICIENCY FACTOR-RELATED"/>
    <property type="match status" value="1"/>
</dbReference>
<dbReference type="HAMAP" id="MF_00386">
    <property type="entry name" value="UPF0161_YidD"/>
    <property type="match status" value="1"/>
</dbReference>
<comment type="function">
    <text evidence="1">Could be involved in insertion of integral membrane proteins into the membrane.</text>
</comment>
<comment type="subcellular location">
    <subcellularLocation>
        <location evidence="1">Cell membrane</location>
        <topology evidence="1">Peripheral membrane protein</topology>
        <orientation evidence="1">Cytoplasmic side</orientation>
    </subcellularLocation>
</comment>
<dbReference type="RefSeq" id="WP_248361586.1">
    <property type="nucleotide sequence ID" value="NZ_AP025591.1"/>
</dbReference>
<keyword evidence="1" id="KW-1003">Cell membrane</keyword>
<organism evidence="2 3">
    <name type="scientific">Anaeromyxobacter oryzae</name>
    <dbReference type="NCBI Taxonomy" id="2918170"/>
    <lineage>
        <taxon>Bacteria</taxon>
        <taxon>Pseudomonadati</taxon>
        <taxon>Myxococcota</taxon>
        <taxon>Myxococcia</taxon>
        <taxon>Myxococcales</taxon>
        <taxon>Cystobacterineae</taxon>
        <taxon>Anaeromyxobacteraceae</taxon>
        <taxon>Anaeromyxobacter</taxon>
    </lineage>
</organism>
<dbReference type="InterPro" id="IPR002696">
    <property type="entry name" value="Membr_insert_effic_factor_YidD"/>
</dbReference>
<dbReference type="PANTHER" id="PTHR33383">
    <property type="entry name" value="MEMBRANE PROTEIN INSERTION EFFICIENCY FACTOR-RELATED"/>
    <property type="match status" value="1"/>
</dbReference>
<reference evidence="3" key="1">
    <citation type="journal article" date="2022" name="Int. J. Syst. Evol. Microbiol.">
        <title>Anaeromyxobacter oryzae sp. nov., Anaeromyxobacter diazotrophicus sp. nov. and Anaeromyxobacter paludicola sp. nov., isolated from paddy soils.</title>
        <authorList>
            <person name="Itoh H."/>
            <person name="Xu Z."/>
            <person name="Mise K."/>
            <person name="Masuda Y."/>
            <person name="Ushijima N."/>
            <person name="Hayakawa C."/>
            <person name="Shiratori Y."/>
            <person name="Senoo K."/>
        </authorList>
    </citation>
    <scope>NUCLEOTIDE SEQUENCE [LARGE SCALE GENOMIC DNA]</scope>
    <source>
        <strain evidence="3">Red232</strain>
    </source>
</reference>
<evidence type="ECO:0000313" key="2">
    <source>
        <dbReference type="EMBL" id="BDG03514.1"/>
    </source>
</evidence>
<name>A0ABM7WVI9_9BACT</name>